<dbReference type="GO" id="GO:0015935">
    <property type="term" value="C:small ribosomal subunit"/>
    <property type="evidence" value="ECO:0007669"/>
    <property type="project" value="InterPro"/>
</dbReference>
<dbReference type="PANTHER" id="PTHR11652">
    <property type="entry name" value="30S RIBOSOMAL PROTEIN S12 FAMILY MEMBER"/>
    <property type="match status" value="1"/>
</dbReference>
<dbReference type="NCBIfam" id="TIGR00981">
    <property type="entry name" value="rpsL_bact"/>
    <property type="match status" value="1"/>
</dbReference>
<protein>
    <submittedName>
        <fullName evidence="5">Ribosomal protein S12</fullName>
    </submittedName>
</protein>
<keyword evidence="5" id="KW-0496">Mitochondrion</keyword>
<dbReference type="CDD" id="cd03368">
    <property type="entry name" value="Ribosomal_S12"/>
    <property type="match status" value="1"/>
</dbReference>
<dbReference type="SUPFAM" id="SSF50249">
    <property type="entry name" value="Nucleic acid-binding proteins"/>
    <property type="match status" value="1"/>
</dbReference>
<dbReference type="GO" id="GO:0006412">
    <property type="term" value="P:translation"/>
    <property type="evidence" value="ECO:0007669"/>
    <property type="project" value="InterPro"/>
</dbReference>
<dbReference type="PIRSF" id="PIRSF002133">
    <property type="entry name" value="Ribosomal_S12/S23"/>
    <property type="match status" value="1"/>
</dbReference>
<dbReference type="PRINTS" id="PR01034">
    <property type="entry name" value="RIBOSOMALS12"/>
</dbReference>
<keyword evidence="3 4" id="KW-0687">Ribonucleoprotein</keyword>
<sequence>MITINQATKSRVIKKAKIKRKALQACPQKKGVCIRIFEMTPRKPNSARRKVVRVRLSTRRFITAHIPGEGHPLQEHSVVLIHGGRSKDLPGVKYRVIRGKFDSGAVKGRSTTLSYYGKSK</sequence>
<dbReference type="AlphaFoldDB" id="A0A1W5QHB9"/>
<reference evidence="5" key="1">
    <citation type="journal article" date="2017" name="Genome Biol. Evol.">
        <title>Mitochondrial Genome Evolution and a Novel RNA Editing System in Deep-Branching Heteroloboseids.</title>
        <authorList>
            <person name="Yang J."/>
            <person name="Harding T."/>
            <person name="Kamikawa R."/>
            <person name="Simpson A.G.B."/>
            <person name="Roger A.J."/>
        </authorList>
    </citation>
    <scope>NUCLEOTIDE SEQUENCE</scope>
</reference>
<dbReference type="RefSeq" id="YP_009370764.1">
    <property type="nucleotide sequence ID" value="NC_034794.1"/>
</dbReference>
<evidence type="ECO:0000256" key="1">
    <source>
        <dbReference type="ARBA" id="ARBA00005657"/>
    </source>
</evidence>
<evidence type="ECO:0000256" key="3">
    <source>
        <dbReference type="ARBA" id="ARBA00023274"/>
    </source>
</evidence>
<dbReference type="EMBL" id="KY379823">
    <property type="protein sequence ID" value="AQL10449.1"/>
    <property type="molecule type" value="Genomic_DNA"/>
</dbReference>
<name>A0A1W5QHB9_9EUKA</name>
<gene>
    <name evidence="5" type="primary">rps12</name>
</gene>
<dbReference type="InterPro" id="IPR006032">
    <property type="entry name" value="Ribosomal_uS12"/>
</dbReference>
<dbReference type="Gene3D" id="2.40.50.140">
    <property type="entry name" value="Nucleic acid-binding proteins"/>
    <property type="match status" value="1"/>
</dbReference>
<dbReference type="Pfam" id="PF00164">
    <property type="entry name" value="Ribosom_S12_S23"/>
    <property type="match status" value="1"/>
</dbReference>
<comment type="similarity">
    <text evidence="1 4">Belongs to the universal ribosomal protein uS12 family.</text>
</comment>
<dbReference type="GeneID" id="32888078"/>
<evidence type="ECO:0000313" key="5">
    <source>
        <dbReference type="EMBL" id="AQL10449.1"/>
    </source>
</evidence>
<geneLocation type="mitochondrion" evidence="5"/>
<dbReference type="FunFam" id="2.40.50.140:FF:000099">
    <property type="entry name" value="Ribosomal protein S12, mitochondrial"/>
    <property type="match status" value="1"/>
</dbReference>
<accession>A0A1W5QHB9</accession>
<dbReference type="GO" id="GO:0003735">
    <property type="term" value="F:structural constituent of ribosome"/>
    <property type="evidence" value="ECO:0007669"/>
    <property type="project" value="InterPro"/>
</dbReference>
<organism evidence="5">
    <name type="scientific">Eukaryota sp. BB2</name>
    <dbReference type="NCBI Taxonomy" id="1949062"/>
    <lineage>
        <taxon>Eukaryota</taxon>
    </lineage>
</organism>
<dbReference type="PROSITE" id="PS00055">
    <property type="entry name" value="RIBOSOMAL_S12"/>
    <property type="match status" value="1"/>
</dbReference>
<dbReference type="InterPro" id="IPR005679">
    <property type="entry name" value="Ribosomal_uS12_bac"/>
</dbReference>
<evidence type="ECO:0000256" key="4">
    <source>
        <dbReference type="RuleBase" id="RU003622"/>
    </source>
</evidence>
<keyword evidence="2 4" id="KW-0689">Ribosomal protein</keyword>
<evidence type="ECO:0000256" key="2">
    <source>
        <dbReference type="ARBA" id="ARBA00022980"/>
    </source>
</evidence>
<dbReference type="InterPro" id="IPR012340">
    <property type="entry name" value="NA-bd_OB-fold"/>
</dbReference>
<proteinExistence type="inferred from homology"/>